<evidence type="ECO:0000256" key="6">
    <source>
        <dbReference type="ARBA" id="ARBA00044633"/>
    </source>
</evidence>
<dbReference type="HAMAP" id="MF_00210">
    <property type="entry name" value="EPSP_synth"/>
    <property type="match status" value="1"/>
</dbReference>
<keyword evidence="4 7" id="KW-0808">Transferase</keyword>
<dbReference type="GO" id="GO:0008652">
    <property type="term" value="P:amino acid biosynthetic process"/>
    <property type="evidence" value="ECO:0007669"/>
    <property type="project" value="UniProtKB-KW"/>
</dbReference>
<evidence type="ECO:0000256" key="1">
    <source>
        <dbReference type="ARBA" id="ARBA00004811"/>
    </source>
</evidence>
<dbReference type="EC" id="2.5.1.19" evidence="7"/>
<feature type="binding site" evidence="7">
    <location>
        <position position="25"/>
    </location>
    <ligand>
        <name>3-phosphoshikimate</name>
        <dbReference type="ChEBI" id="CHEBI:145989"/>
    </ligand>
</feature>
<dbReference type="CDD" id="cd01556">
    <property type="entry name" value="EPSP_synthase"/>
    <property type="match status" value="1"/>
</dbReference>
<dbReference type="InterPro" id="IPR023193">
    <property type="entry name" value="EPSP_synthase_CS"/>
</dbReference>
<dbReference type="PANTHER" id="PTHR21090">
    <property type="entry name" value="AROM/DEHYDROQUINATE SYNTHASE"/>
    <property type="match status" value="1"/>
</dbReference>
<dbReference type="RefSeq" id="WP_014377714.1">
    <property type="nucleotide sequence ID" value="NC_016943.1"/>
</dbReference>
<evidence type="ECO:0000259" key="9">
    <source>
        <dbReference type="Pfam" id="PF00275"/>
    </source>
</evidence>
<feature type="domain" description="Enolpyruvate transferase" evidence="9">
    <location>
        <begin position="10"/>
        <end position="415"/>
    </location>
</feature>
<gene>
    <name evidence="7 10" type="primary">aroA</name>
    <name evidence="10" type="ordered locus">BLASA_4013</name>
</gene>
<feature type="binding site" evidence="7">
    <location>
        <position position="406"/>
    </location>
    <ligand>
        <name>phosphoenolpyruvate</name>
        <dbReference type="ChEBI" id="CHEBI:58702"/>
    </ligand>
</feature>
<comment type="similarity">
    <text evidence="2 7">Belongs to the EPSP synthase family.</text>
</comment>
<feature type="binding site" evidence="7">
    <location>
        <position position="29"/>
    </location>
    <ligand>
        <name>3-phosphoshikimate</name>
        <dbReference type="ChEBI" id="CHEBI:145989"/>
    </ligand>
</feature>
<feature type="active site" description="Proton acceptor" evidence="7">
    <location>
        <position position="309"/>
    </location>
</feature>
<evidence type="ECO:0000313" key="10">
    <source>
        <dbReference type="EMBL" id="CCG04841.1"/>
    </source>
</evidence>
<dbReference type="OrthoDB" id="9809920at2"/>
<feature type="binding site" evidence="7">
    <location>
        <position position="167"/>
    </location>
    <ligand>
        <name>3-phosphoshikimate</name>
        <dbReference type="ChEBI" id="CHEBI:145989"/>
    </ligand>
</feature>
<accession>H6RJY5</accession>
<comment type="function">
    <text evidence="7">Catalyzes the transfer of the enolpyruvyl moiety of phosphoenolpyruvate (PEP) to the 5-hydroxyl of shikimate-3-phosphate (S3P) to produce enolpyruvyl shikimate-3-phosphate and inorganic phosphate.</text>
</comment>
<dbReference type="AlphaFoldDB" id="H6RJY5"/>
<dbReference type="InterPro" id="IPR001986">
    <property type="entry name" value="Enolpyruvate_Tfrase_dom"/>
</dbReference>
<dbReference type="EMBL" id="FO117623">
    <property type="protein sequence ID" value="CCG04841.1"/>
    <property type="molecule type" value="Genomic_DNA"/>
</dbReference>
<dbReference type="GO" id="GO:0009073">
    <property type="term" value="P:aromatic amino acid family biosynthetic process"/>
    <property type="evidence" value="ECO:0007669"/>
    <property type="project" value="UniProtKB-KW"/>
</dbReference>
<feature type="binding site" evidence="7">
    <location>
        <position position="309"/>
    </location>
    <ligand>
        <name>3-phosphoshikimate</name>
        <dbReference type="ChEBI" id="CHEBI:145989"/>
    </ligand>
</feature>
<evidence type="ECO:0000256" key="3">
    <source>
        <dbReference type="ARBA" id="ARBA00022605"/>
    </source>
</evidence>
<dbReference type="FunFam" id="3.65.10.10:FF:000011">
    <property type="entry name" value="3-phosphoshikimate 1-carboxyvinyltransferase"/>
    <property type="match status" value="1"/>
</dbReference>
<feature type="binding site" evidence="7">
    <location>
        <position position="340"/>
    </location>
    <ligand>
        <name>phosphoenolpyruvate</name>
        <dbReference type="ChEBI" id="CHEBI:58702"/>
    </ligand>
</feature>
<dbReference type="STRING" id="1146883.BLASA_4013"/>
<dbReference type="Pfam" id="PF00275">
    <property type="entry name" value="EPSP_synthase"/>
    <property type="match status" value="1"/>
</dbReference>
<comment type="caution">
    <text evidence="7">Lacks conserved residue(s) required for the propagation of feature annotation.</text>
</comment>
<comment type="subcellular location">
    <subcellularLocation>
        <location evidence="7">Cytoplasm</location>
    </subcellularLocation>
</comment>
<dbReference type="HOGENOM" id="CLU_024321_0_0_11"/>
<dbReference type="InterPro" id="IPR006264">
    <property type="entry name" value="EPSP_synthase"/>
</dbReference>
<dbReference type="GO" id="GO:0005737">
    <property type="term" value="C:cytoplasm"/>
    <property type="evidence" value="ECO:0007669"/>
    <property type="project" value="UniProtKB-SubCell"/>
</dbReference>
<comment type="catalytic activity">
    <reaction evidence="6">
        <text>3-phosphoshikimate + phosphoenolpyruvate = 5-O-(1-carboxyvinyl)-3-phosphoshikimate + phosphate</text>
        <dbReference type="Rhea" id="RHEA:21256"/>
        <dbReference type="ChEBI" id="CHEBI:43474"/>
        <dbReference type="ChEBI" id="CHEBI:57701"/>
        <dbReference type="ChEBI" id="CHEBI:58702"/>
        <dbReference type="ChEBI" id="CHEBI:145989"/>
        <dbReference type="EC" id="2.5.1.19"/>
    </reaction>
    <physiologicalReaction direction="left-to-right" evidence="6">
        <dbReference type="Rhea" id="RHEA:21257"/>
    </physiologicalReaction>
</comment>
<dbReference type="PROSITE" id="PS00104">
    <property type="entry name" value="EPSP_SYNTHASE_1"/>
    <property type="match status" value="1"/>
</dbReference>
<feature type="binding site" evidence="7">
    <location>
        <position position="168"/>
    </location>
    <ligand>
        <name>phosphoenolpyruvate</name>
        <dbReference type="ChEBI" id="CHEBI:58702"/>
    </ligand>
</feature>
<organism evidence="10 11">
    <name type="scientific">Blastococcus saxobsidens (strain DD2)</name>
    <dbReference type="NCBI Taxonomy" id="1146883"/>
    <lineage>
        <taxon>Bacteria</taxon>
        <taxon>Bacillati</taxon>
        <taxon>Actinomycetota</taxon>
        <taxon>Actinomycetes</taxon>
        <taxon>Geodermatophilales</taxon>
        <taxon>Geodermatophilaceae</taxon>
        <taxon>Blastococcus</taxon>
    </lineage>
</organism>
<dbReference type="NCBIfam" id="TIGR01356">
    <property type="entry name" value="aroA"/>
    <property type="match status" value="1"/>
</dbReference>
<feature type="binding site" evidence="7">
    <location>
        <position position="168"/>
    </location>
    <ligand>
        <name>3-phosphoshikimate</name>
        <dbReference type="ChEBI" id="CHEBI:145989"/>
    </ligand>
</feature>
<comment type="subunit">
    <text evidence="7">Monomer.</text>
</comment>
<dbReference type="SUPFAM" id="SSF55205">
    <property type="entry name" value="EPT/RTPC-like"/>
    <property type="match status" value="1"/>
</dbReference>
<feature type="binding site" evidence="7">
    <location>
        <position position="92"/>
    </location>
    <ligand>
        <name>phosphoenolpyruvate</name>
        <dbReference type="ChEBI" id="CHEBI:58702"/>
    </ligand>
</feature>
<feature type="binding site" evidence="7">
    <location>
        <position position="120"/>
    </location>
    <ligand>
        <name>phosphoenolpyruvate</name>
        <dbReference type="ChEBI" id="CHEBI:58702"/>
    </ligand>
</feature>
<evidence type="ECO:0000256" key="7">
    <source>
        <dbReference type="HAMAP-Rule" id="MF_00210"/>
    </source>
</evidence>
<keyword evidence="11" id="KW-1185">Reference proteome</keyword>
<dbReference type="GO" id="GO:0003866">
    <property type="term" value="F:3-phosphoshikimate 1-carboxyvinyltransferase activity"/>
    <property type="evidence" value="ECO:0007669"/>
    <property type="project" value="UniProtKB-UniRule"/>
</dbReference>
<feature type="binding site" evidence="7">
    <location>
        <position position="194"/>
    </location>
    <ligand>
        <name>3-phosphoshikimate</name>
        <dbReference type="ChEBI" id="CHEBI:145989"/>
    </ligand>
</feature>
<dbReference type="UniPathway" id="UPA00053">
    <property type="reaction ID" value="UER00089"/>
</dbReference>
<keyword evidence="5 7" id="KW-0057">Aromatic amino acid biosynthesis</keyword>
<proteinExistence type="inferred from homology"/>
<evidence type="ECO:0000256" key="4">
    <source>
        <dbReference type="ARBA" id="ARBA00022679"/>
    </source>
</evidence>
<feature type="binding site" evidence="7">
    <location>
        <position position="381"/>
    </location>
    <ligand>
        <name>phosphoenolpyruvate</name>
        <dbReference type="ChEBI" id="CHEBI:58702"/>
    </ligand>
</feature>
<dbReference type="PIRSF" id="PIRSF000505">
    <property type="entry name" value="EPSPS"/>
    <property type="match status" value="1"/>
</dbReference>
<reference evidence="11" key="2">
    <citation type="submission" date="2012-02" db="EMBL/GenBank/DDBJ databases">
        <title>Complete genome sequence of Blastococcus saxobsidens strain DD2.</title>
        <authorList>
            <person name="Genoscope."/>
        </authorList>
    </citation>
    <scope>NUCLEOTIDE SEQUENCE [LARGE SCALE GENOMIC DNA]</scope>
    <source>
        <strain evidence="11">DD2</strain>
    </source>
</reference>
<comment type="pathway">
    <text evidence="1 7">Metabolic intermediate biosynthesis; chorismate biosynthesis; chorismate from D-erythrose 4-phosphate and phosphoenolpyruvate: step 6/7.</text>
</comment>
<feature type="region of interest" description="Disordered" evidence="8">
    <location>
        <begin position="417"/>
        <end position="454"/>
    </location>
</feature>
<feature type="binding site" evidence="7">
    <location>
        <position position="166"/>
    </location>
    <ligand>
        <name>3-phosphoshikimate</name>
        <dbReference type="ChEBI" id="CHEBI:145989"/>
    </ligand>
</feature>
<feature type="binding site" evidence="7">
    <location>
        <position position="24"/>
    </location>
    <ligand>
        <name>3-phosphoshikimate</name>
        <dbReference type="ChEBI" id="CHEBI:145989"/>
    </ligand>
</feature>
<feature type="compositionally biased region" description="Basic and acidic residues" evidence="8">
    <location>
        <begin position="440"/>
        <end position="454"/>
    </location>
</feature>
<dbReference type="InterPro" id="IPR013792">
    <property type="entry name" value="RNA3'P_cycl/enolpyr_Trfase_a/b"/>
</dbReference>
<reference evidence="10 11" key="1">
    <citation type="journal article" date="2012" name="J. Bacteriol.">
        <title>Genome Sequence of Blastococcus saxobsidens DD2, a Stone-Inhabiting Bacterium.</title>
        <authorList>
            <person name="Chouaia B."/>
            <person name="Crotti E."/>
            <person name="Brusetti L."/>
            <person name="Daffonchio D."/>
            <person name="Essoussi I."/>
            <person name="Nouioui I."/>
            <person name="Sbissi I."/>
            <person name="Ghodhbane-Gtari F."/>
            <person name="Gtari M."/>
            <person name="Vacherie B."/>
            <person name="Barbe V."/>
            <person name="Medigue C."/>
            <person name="Gury J."/>
            <person name="Pujic P."/>
            <person name="Normand P."/>
        </authorList>
    </citation>
    <scope>NUCLEOTIDE SEQUENCE [LARGE SCALE GENOMIC DNA]</scope>
    <source>
        <strain evidence="10 11">DD2</strain>
    </source>
</reference>
<dbReference type="PROSITE" id="PS00885">
    <property type="entry name" value="EPSP_SYNTHASE_2"/>
    <property type="match status" value="1"/>
</dbReference>
<evidence type="ECO:0000256" key="2">
    <source>
        <dbReference type="ARBA" id="ARBA00009948"/>
    </source>
</evidence>
<feature type="binding site" evidence="7">
    <location>
        <position position="336"/>
    </location>
    <ligand>
        <name>3-phosphoshikimate</name>
        <dbReference type="ChEBI" id="CHEBI:145989"/>
    </ligand>
</feature>
<evidence type="ECO:0000313" key="11">
    <source>
        <dbReference type="Proteomes" id="UP000007517"/>
    </source>
</evidence>
<dbReference type="eggNOG" id="COG0128">
    <property type="taxonomic scope" value="Bacteria"/>
</dbReference>
<name>H6RJY5_BLASD</name>
<dbReference type="InterPro" id="IPR036968">
    <property type="entry name" value="Enolpyruvate_Tfrase_sf"/>
</dbReference>
<keyword evidence="7" id="KW-0963">Cytoplasm</keyword>
<evidence type="ECO:0000256" key="8">
    <source>
        <dbReference type="SAM" id="MobiDB-lite"/>
    </source>
</evidence>
<dbReference type="GO" id="GO:0009423">
    <property type="term" value="P:chorismate biosynthetic process"/>
    <property type="evidence" value="ECO:0007669"/>
    <property type="project" value="UniProtKB-UniRule"/>
</dbReference>
<dbReference type="KEGG" id="bsd:BLASA_4013"/>
<dbReference type="Proteomes" id="UP000007517">
    <property type="component" value="Chromosome"/>
</dbReference>
<keyword evidence="3 7" id="KW-0028">Amino-acid biosynthesis</keyword>
<dbReference type="Gene3D" id="3.65.10.10">
    <property type="entry name" value="Enolpyruvate transferase domain"/>
    <property type="match status" value="2"/>
</dbReference>
<dbReference type="PANTHER" id="PTHR21090:SF5">
    <property type="entry name" value="PENTAFUNCTIONAL AROM POLYPEPTIDE"/>
    <property type="match status" value="1"/>
</dbReference>
<evidence type="ECO:0000256" key="5">
    <source>
        <dbReference type="ARBA" id="ARBA00023141"/>
    </source>
</evidence>
<protein>
    <recommendedName>
        <fullName evidence="7">3-phosphoshikimate 1-carboxyvinyltransferase</fullName>
        <ecNumber evidence="7">2.5.1.19</ecNumber>
    </recommendedName>
    <alternativeName>
        <fullName evidence="7">5-enolpyruvylshikimate-3-phosphate synthase</fullName>
        <shortName evidence="7">EPSP synthase</shortName>
        <shortName evidence="7">EPSPS</shortName>
    </alternativeName>
</protein>
<feature type="binding site" evidence="7">
    <location>
        <position position="24"/>
    </location>
    <ligand>
        <name>phosphoenolpyruvate</name>
        <dbReference type="ChEBI" id="CHEBI:58702"/>
    </ligand>
</feature>
<sequence>MSDVWSAPHHPAPVDAVVTLPGSKSLTARALVLAALAEGPSRLVRPLRARDTDLMAGALRALGVRVDEDGADWLVSPGPLRGPVTVDAGLAGTVLRFLPPVAALADGPVTVDGDPRLRERPNAGLIAALRALGVEVDDGGRGRAPFTVRGTGRVRGGAVTVDASESSQIVSGLLLAAARFDGGVDLALSGGVPSMPHVEMTVTTLREHGVDVSTTDRGWRVARGPIAALDRVIEPDLSNAAPFLAAALVTGGRATVRDWPERTTQPGAQLDRLLSQMGAEVARTAEGGLRVAGRGTIGPLVADLGEVGELTPVLAALCALADGPSRLTGIAHLRGHETDRLQALDEVLTAVGARVRQLPDGLEIEPGPRRSARLDSYADHRMVMAAAVLGLAIDGVQVADPGAVTKTLPDFRERWAGLLGGHPGRTKTTPERASQGAPATEERNEGGVERGRIR</sequence>